<accession>A0A9P4IWU1</accession>
<proteinExistence type="inferred from homology"/>
<dbReference type="PANTHER" id="PTHR33938:SF2">
    <property type="entry name" value="CARBOXYLIC ESTER HYDROLASE"/>
    <property type="match status" value="1"/>
</dbReference>
<evidence type="ECO:0000256" key="7">
    <source>
        <dbReference type="ARBA" id="ARBA00023157"/>
    </source>
</evidence>
<dbReference type="Pfam" id="PF07519">
    <property type="entry name" value="Tannase"/>
    <property type="match status" value="2"/>
</dbReference>
<dbReference type="EC" id="3.1.1.-" evidence="8"/>
<sequence>MCGTCSGRASVHRGREDSTEVMLGFQHISTSKSPCSNVGETAALLDCTPAAFSSLLSPGATVVAATTVQDNGTFQVPPGNIAYPTSPTGLKALCALQVQVPSSNSSFYQFGLFLPNQWNHRFLAVGNGGLAGGINWLDMGTGVGYGFASISTDTGHNSSALNGTWGLNQPEKLIDWGYRAMHGSVVAAKQIVKGYYRSDIAWSYYSGCSTGGRQGLKDMQLYPEDFDGVLAGCAAWWSTHLQTWTVKVSTYNLPVDGPNRIPVSKFSVIEKEIQRQCDPQDGVRDGIISDPRGCNLYLNALLCPANATSNATASCLTPPQIQTLRNIYSDYYETNNTFVFPRFEPGSEAQWPLFFGGPGPVPLGYDYVKDWLLNDTTWTYDKFNYSIVQLADRINPSNSTADNFDLSAFRARGGKLITYHGTADALIPTGSSVYFREAVETTMRSKGVNDIDDFFRFFLAPGMQHCGGTPPIQQAPWYFAGPNQAGMVDTSLHSTPGFNDPRHDILLALMEWTEHGTPPDDIIATTWKNNDYKQGVQKQRPICPYPKKPVFLGGNLDEAGNWECADDNPHL</sequence>
<keyword evidence="5 8" id="KW-0378">Hydrolase</keyword>
<keyword evidence="2" id="KW-0719">Serine esterase</keyword>
<evidence type="ECO:0000256" key="5">
    <source>
        <dbReference type="ARBA" id="ARBA00022801"/>
    </source>
</evidence>
<dbReference type="GO" id="GO:0046872">
    <property type="term" value="F:metal ion binding"/>
    <property type="evidence" value="ECO:0007669"/>
    <property type="project" value="UniProtKB-KW"/>
</dbReference>
<gene>
    <name evidence="9" type="ORF">K461DRAFT_314017</name>
</gene>
<keyword evidence="7" id="KW-1015">Disulfide bond</keyword>
<reference evidence="9" key="1">
    <citation type="journal article" date="2020" name="Stud. Mycol.">
        <title>101 Dothideomycetes genomes: a test case for predicting lifestyles and emergence of pathogens.</title>
        <authorList>
            <person name="Haridas S."/>
            <person name="Albert R."/>
            <person name="Binder M."/>
            <person name="Bloem J."/>
            <person name="Labutti K."/>
            <person name="Salamov A."/>
            <person name="Andreopoulos B."/>
            <person name="Baker S."/>
            <person name="Barry K."/>
            <person name="Bills G."/>
            <person name="Bluhm B."/>
            <person name="Cannon C."/>
            <person name="Castanera R."/>
            <person name="Culley D."/>
            <person name="Daum C."/>
            <person name="Ezra D."/>
            <person name="Gonzalez J."/>
            <person name="Henrissat B."/>
            <person name="Kuo A."/>
            <person name="Liang C."/>
            <person name="Lipzen A."/>
            <person name="Lutzoni F."/>
            <person name="Magnuson J."/>
            <person name="Mondo S."/>
            <person name="Nolan M."/>
            <person name="Ohm R."/>
            <person name="Pangilinan J."/>
            <person name="Park H.-J."/>
            <person name="Ramirez L."/>
            <person name="Alfaro M."/>
            <person name="Sun H."/>
            <person name="Tritt A."/>
            <person name="Yoshinaga Y."/>
            <person name="Zwiers L.-H."/>
            <person name="Turgeon B."/>
            <person name="Goodwin S."/>
            <person name="Spatafora J."/>
            <person name="Crous P."/>
            <person name="Grigoriev I."/>
        </authorList>
    </citation>
    <scope>NUCLEOTIDE SEQUENCE</scope>
    <source>
        <strain evidence="9">CBS 260.36</strain>
    </source>
</reference>
<keyword evidence="6" id="KW-0106">Calcium</keyword>
<evidence type="ECO:0000256" key="2">
    <source>
        <dbReference type="ARBA" id="ARBA00022487"/>
    </source>
</evidence>
<dbReference type="GO" id="GO:0030600">
    <property type="term" value="F:feruloyl esterase activity"/>
    <property type="evidence" value="ECO:0007669"/>
    <property type="project" value="UniProtKB-ARBA"/>
</dbReference>
<dbReference type="Proteomes" id="UP000799439">
    <property type="component" value="Unassembled WGS sequence"/>
</dbReference>
<evidence type="ECO:0000256" key="8">
    <source>
        <dbReference type="RuleBase" id="RU361238"/>
    </source>
</evidence>
<protein>
    <recommendedName>
        <fullName evidence="8">Carboxylic ester hydrolase</fullName>
        <ecNumber evidence="8">3.1.1.-</ecNumber>
    </recommendedName>
</protein>
<dbReference type="EMBL" id="ML996088">
    <property type="protein sequence ID" value="KAF2151096.1"/>
    <property type="molecule type" value="Genomic_DNA"/>
</dbReference>
<evidence type="ECO:0000256" key="6">
    <source>
        <dbReference type="ARBA" id="ARBA00022837"/>
    </source>
</evidence>
<evidence type="ECO:0000313" key="10">
    <source>
        <dbReference type="Proteomes" id="UP000799439"/>
    </source>
</evidence>
<evidence type="ECO:0000313" key="9">
    <source>
        <dbReference type="EMBL" id="KAF2151096.1"/>
    </source>
</evidence>
<keyword evidence="3" id="KW-0479">Metal-binding</keyword>
<dbReference type="InterPro" id="IPR029058">
    <property type="entry name" value="AB_hydrolase_fold"/>
</dbReference>
<comment type="caution">
    <text evidence="9">The sequence shown here is derived from an EMBL/GenBank/DDBJ whole genome shotgun (WGS) entry which is preliminary data.</text>
</comment>
<evidence type="ECO:0000256" key="3">
    <source>
        <dbReference type="ARBA" id="ARBA00022723"/>
    </source>
</evidence>
<organism evidence="9 10">
    <name type="scientific">Myriangium duriaei CBS 260.36</name>
    <dbReference type="NCBI Taxonomy" id="1168546"/>
    <lineage>
        <taxon>Eukaryota</taxon>
        <taxon>Fungi</taxon>
        <taxon>Dikarya</taxon>
        <taxon>Ascomycota</taxon>
        <taxon>Pezizomycotina</taxon>
        <taxon>Dothideomycetes</taxon>
        <taxon>Dothideomycetidae</taxon>
        <taxon>Myriangiales</taxon>
        <taxon>Myriangiaceae</taxon>
        <taxon>Myriangium</taxon>
    </lineage>
</organism>
<dbReference type="InterPro" id="IPR011118">
    <property type="entry name" value="Tannase/feruloyl_esterase"/>
</dbReference>
<evidence type="ECO:0000256" key="4">
    <source>
        <dbReference type="ARBA" id="ARBA00022729"/>
    </source>
</evidence>
<dbReference type="PANTHER" id="PTHR33938">
    <property type="entry name" value="FERULOYL ESTERASE B-RELATED"/>
    <property type="match status" value="1"/>
</dbReference>
<evidence type="ECO:0000256" key="1">
    <source>
        <dbReference type="ARBA" id="ARBA00006249"/>
    </source>
</evidence>
<keyword evidence="4" id="KW-0732">Signal</keyword>
<name>A0A9P4IWU1_9PEZI</name>
<dbReference type="SUPFAM" id="SSF53474">
    <property type="entry name" value="alpha/beta-Hydrolases"/>
    <property type="match status" value="1"/>
</dbReference>
<keyword evidence="10" id="KW-1185">Reference proteome</keyword>
<dbReference type="AlphaFoldDB" id="A0A9P4IWU1"/>
<dbReference type="OrthoDB" id="3039123at2759"/>
<comment type="similarity">
    <text evidence="1 8">Belongs to the tannase family.</text>
</comment>